<proteinExistence type="predicted"/>
<gene>
    <name evidence="2" type="ORF">CCAP1982_LOCUS21301</name>
</gene>
<keyword evidence="1" id="KW-0732">Signal</keyword>
<dbReference type="EMBL" id="CAJHJT010000056">
    <property type="protein sequence ID" value="CAD7013230.1"/>
    <property type="molecule type" value="Genomic_DNA"/>
</dbReference>
<sequence>MKSVTIVHFSSLSAVLPAELCCACGAGGKSCYRVVCRTRRPRWTRRPERLWWSWRSRGFGGLGGLGGLKGFGGGGFVVVSNHSSAKYGKAMAKKRVTRTDV</sequence>
<evidence type="ECO:0000313" key="3">
    <source>
        <dbReference type="Proteomes" id="UP000606786"/>
    </source>
</evidence>
<reference evidence="2" key="1">
    <citation type="submission" date="2020-11" db="EMBL/GenBank/DDBJ databases">
        <authorList>
            <person name="Whitehead M."/>
        </authorList>
    </citation>
    <scope>NUCLEOTIDE SEQUENCE</scope>
    <source>
        <strain evidence="2">EGII</strain>
    </source>
</reference>
<organism evidence="2 3">
    <name type="scientific">Ceratitis capitata</name>
    <name type="common">Mediterranean fruit fly</name>
    <name type="synonym">Tephritis capitata</name>
    <dbReference type="NCBI Taxonomy" id="7213"/>
    <lineage>
        <taxon>Eukaryota</taxon>
        <taxon>Metazoa</taxon>
        <taxon>Ecdysozoa</taxon>
        <taxon>Arthropoda</taxon>
        <taxon>Hexapoda</taxon>
        <taxon>Insecta</taxon>
        <taxon>Pterygota</taxon>
        <taxon>Neoptera</taxon>
        <taxon>Endopterygota</taxon>
        <taxon>Diptera</taxon>
        <taxon>Brachycera</taxon>
        <taxon>Muscomorpha</taxon>
        <taxon>Tephritoidea</taxon>
        <taxon>Tephritidae</taxon>
        <taxon>Ceratitis</taxon>
        <taxon>Ceratitis</taxon>
    </lineage>
</organism>
<evidence type="ECO:0000256" key="1">
    <source>
        <dbReference type="SAM" id="SignalP"/>
    </source>
</evidence>
<name>A0A811VD52_CERCA</name>
<evidence type="ECO:0000313" key="2">
    <source>
        <dbReference type="EMBL" id="CAD7013230.1"/>
    </source>
</evidence>
<dbReference type="Proteomes" id="UP000606786">
    <property type="component" value="Unassembled WGS sequence"/>
</dbReference>
<comment type="caution">
    <text evidence="2">The sequence shown here is derived from an EMBL/GenBank/DDBJ whole genome shotgun (WGS) entry which is preliminary data.</text>
</comment>
<feature type="signal peptide" evidence="1">
    <location>
        <begin position="1"/>
        <end position="17"/>
    </location>
</feature>
<feature type="chain" id="PRO_5033031518" evidence="1">
    <location>
        <begin position="18"/>
        <end position="101"/>
    </location>
</feature>
<keyword evidence="3" id="KW-1185">Reference proteome</keyword>
<protein>
    <submittedName>
        <fullName evidence="2">(Mediterranean fruit fly) hypothetical protein</fullName>
    </submittedName>
</protein>
<dbReference type="AlphaFoldDB" id="A0A811VD52"/>
<accession>A0A811VD52</accession>